<reference evidence="1" key="1">
    <citation type="submission" date="2021-09" db="EMBL/GenBank/DDBJ databases">
        <title>A high-quality genome of the endoparasitic fungus Hirsutella rhossiliensis with a comparison of Hirsutella genomes reveals transposable elements contributing to genome size variation.</title>
        <authorList>
            <person name="Lin R."/>
            <person name="Jiao Y."/>
            <person name="Sun X."/>
            <person name="Ling J."/>
            <person name="Xie B."/>
            <person name="Cheng X."/>
        </authorList>
    </citation>
    <scope>NUCLEOTIDE SEQUENCE</scope>
    <source>
        <strain evidence="1">HR02</strain>
    </source>
</reference>
<dbReference type="AlphaFoldDB" id="A0A9P8SHW6"/>
<keyword evidence="2" id="KW-1185">Reference proteome</keyword>
<dbReference type="OrthoDB" id="4456959at2759"/>
<evidence type="ECO:0000313" key="2">
    <source>
        <dbReference type="Proteomes" id="UP000824596"/>
    </source>
</evidence>
<dbReference type="Proteomes" id="UP000824596">
    <property type="component" value="Unassembled WGS sequence"/>
</dbReference>
<evidence type="ECO:0000313" key="1">
    <source>
        <dbReference type="EMBL" id="KAH0963573.1"/>
    </source>
</evidence>
<dbReference type="GeneID" id="68355212"/>
<dbReference type="RefSeq" id="XP_044721086.1">
    <property type="nucleotide sequence ID" value="XM_044864554.1"/>
</dbReference>
<comment type="caution">
    <text evidence="1">The sequence shown here is derived from an EMBL/GenBank/DDBJ whole genome shotgun (WGS) entry which is preliminary data.</text>
</comment>
<dbReference type="EMBL" id="JAIZPD010000005">
    <property type="protein sequence ID" value="KAH0963573.1"/>
    <property type="molecule type" value="Genomic_DNA"/>
</dbReference>
<name>A0A9P8SHW6_9HYPO</name>
<sequence>MRDFTSESGPLSSDADDFGTASQPAIPLTWPVLPGPAVSRAVASLWGFGYSESLPPIEVQEELNHAFLNVQYQFILVIHAGRYYQPFYRGPLQKPPMCLQYAIWAMTATGPSKYNRYSQVFYQRTRQYAEADEMMGHGEYFITVAHAQARAIITS</sequence>
<gene>
    <name evidence="1" type="ORF">HRG_06083</name>
</gene>
<accession>A0A9P8SHW6</accession>
<organism evidence="1 2">
    <name type="scientific">Hirsutella rhossiliensis</name>
    <dbReference type="NCBI Taxonomy" id="111463"/>
    <lineage>
        <taxon>Eukaryota</taxon>
        <taxon>Fungi</taxon>
        <taxon>Dikarya</taxon>
        <taxon>Ascomycota</taxon>
        <taxon>Pezizomycotina</taxon>
        <taxon>Sordariomycetes</taxon>
        <taxon>Hypocreomycetidae</taxon>
        <taxon>Hypocreales</taxon>
        <taxon>Ophiocordycipitaceae</taxon>
        <taxon>Hirsutella</taxon>
    </lineage>
</organism>
<proteinExistence type="predicted"/>
<protein>
    <submittedName>
        <fullName evidence="1">Uncharacterized protein</fullName>
    </submittedName>
</protein>